<dbReference type="PROSITE" id="PS50088">
    <property type="entry name" value="ANK_REPEAT"/>
    <property type="match status" value="2"/>
</dbReference>
<organism evidence="7 8">
    <name type="scientific">Aspergillus pseudoustus</name>
    <dbReference type="NCBI Taxonomy" id="1810923"/>
    <lineage>
        <taxon>Eukaryota</taxon>
        <taxon>Fungi</taxon>
        <taxon>Dikarya</taxon>
        <taxon>Ascomycota</taxon>
        <taxon>Pezizomycotina</taxon>
        <taxon>Eurotiomycetes</taxon>
        <taxon>Eurotiomycetidae</taxon>
        <taxon>Eurotiales</taxon>
        <taxon>Aspergillaceae</taxon>
        <taxon>Aspergillus</taxon>
        <taxon>Aspergillus subgen. Nidulantes</taxon>
    </lineage>
</organism>
<dbReference type="InterPro" id="IPR002110">
    <property type="entry name" value="Ankyrin_rpt"/>
</dbReference>
<feature type="region of interest" description="Disordered" evidence="3">
    <location>
        <begin position="214"/>
        <end position="236"/>
    </location>
</feature>
<dbReference type="InterPro" id="IPR036770">
    <property type="entry name" value="Ankyrin_rpt-contain_sf"/>
</dbReference>
<keyword evidence="2" id="KW-0040">ANK repeat</keyword>
<dbReference type="SUPFAM" id="SSF53167">
    <property type="entry name" value="Purine and uridine phosphorylases"/>
    <property type="match status" value="1"/>
</dbReference>
<protein>
    <submittedName>
        <fullName evidence="7">Purine and uridine phosphorylase</fullName>
    </submittedName>
</protein>
<reference evidence="7 8" key="1">
    <citation type="submission" date="2024-07" db="EMBL/GenBank/DDBJ databases">
        <title>Section-level genome sequencing and comparative genomics of Aspergillus sections Usti and Cavernicolus.</title>
        <authorList>
            <consortium name="Lawrence Berkeley National Laboratory"/>
            <person name="Nybo J.L."/>
            <person name="Vesth T.C."/>
            <person name="Theobald S."/>
            <person name="Frisvad J.C."/>
            <person name="Larsen T.O."/>
            <person name="Kjaerboelling I."/>
            <person name="Rothschild-Mancinelli K."/>
            <person name="Lyhne E.K."/>
            <person name="Kogle M.E."/>
            <person name="Barry K."/>
            <person name="Clum A."/>
            <person name="Na H."/>
            <person name="Ledsgaard L."/>
            <person name="Lin J."/>
            <person name="Lipzen A."/>
            <person name="Kuo A."/>
            <person name="Riley R."/>
            <person name="Mondo S."/>
            <person name="Labutti K."/>
            <person name="Haridas S."/>
            <person name="Pangalinan J."/>
            <person name="Salamov A.A."/>
            <person name="Simmons B.A."/>
            <person name="Magnuson J.K."/>
            <person name="Chen J."/>
            <person name="Drula E."/>
            <person name="Henrissat B."/>
            <person name="Wiebenga A."/>
            <person name="Lubbers R.J."/>
            <person name="Gomes A.C."/>
            <person name="Makela M.R."/>
            <person name="Stajich J."/>
            <person name="Grigoriev I.V."/>
            <person name="Mortensen U.H."/>
            <person name="De Vries R.P."/>
            <person name="Baker S.E."/>
            <person name="Andersen M.R."/>
        </authorList>
    </citation>
    <scope>NUCLEOTIDE SEQUENCE [LARGE SCALE GENOMIC DNA]</scope>
    <source>
        <strain evidence="7 8">CBS 123904</strain>
    </source>
</reference>
<dbReference type="Pfam" id="PF22939">
    <property type="entry name" value="WHD_GPIID"/>
    <property type="match status" value="1"/>
</dbReference>
<keyword evidence="1" id="KW-0677">Repeat</keyword>
<dbReference type="InterPro" id="IPR054471">
    <property type="entry name" value="GPIID_WHD"/>
</dbReference>
<gene>
    <name evidence="7" type="ORF">BJY01DRAFT_241287</name>
</gene>
<feature type="region of interest" description="Disordered" evidence="3">
    <location>
        <begin position="149"/>
        <end position="171"/>
    </location>
</feature>
<evidence type="ECO:0000259" key="6">
    <source>
        <dbReference type="Pfam" id="PF24883"/>
    </source>
</evidence>
<feature type="repeat" description="ANK" evidence="2">
    <location>
        <begin position="863"/>
        <end position="895"/>
    </location>
</feature>
<dbReference type="EMBL" id="JBFXLU010000425">
    <property type="protein sequence ID" value="KAL2826768.1"/>
    <property type="molecule type" value="Genomic_DNA"/>
</dbReference>
<dbReference type="InterPro" id="IPR035994">
    <property type="entry name" value="Nucleoside_phosphorylase_sf"/>
</dbReference>
<feature type="domain" description="GPI inositol-deacylase winged helix" evidence="5">
    <location>
        <begin position="679"/>
        <end position="757"/>
    </location>
</feature>
<evidence type="ECO:0000256" key="2">
    <source>
        <dbReference type="PROSITE-ProRule" id="PRU00023"/>
    </source>
</evidence>
<keyword evidence="8" id="KW-1185">Reference proteome</keyword>
<dbReference type="Pfam" id="PF12796">
    <property type="entry name" value="Ank_2"/>
    <property type="match status" value="1"/>
</dbReference>
<evidence type="ECO:0000313" key="7">
    <source>
        <dbReference type="EMBL" id="KAL2826768.1"/>
    </source>
</evidence>
<feature type="domain" description="Nucleoside phosphorylase" evidence="4">
    <location>
        <begin position="50"/>
        <end position="312"/>
    </location>
</feature>
<dbReference type="InterPro" id="IPR053137">
    <property type="entry name" value="NLR-like"/>
</dbReference>
<comment type="caution">
    <text evidence="7">The sequence shown here is derived from an EMBL/GenBank/DDBJ whole genome shotgun (WGS) entry which is preliminary data.</text>
</comment>
<name>A0ABR4IIX2_9EURO</name>
<dbReference type="SUPFAM" id="SSF48403">
    <property type="entry name" value="Ankyrin repeat"/>
    <property type="match status" value="1"/>
</dbReference>
<feature type="repeat" description="ANK" evidence="2">
    <location>
        <begin position="896"/>
        <end position="928"/>
    </location>
</feature>
<dbReference type="Proteomes" id="UP001610446">
    <property type="component" value="Unassembled WGS sequence"/>
</dbReference>
<accession>A0ABR4IIX2</accession>
<evidence type="ECO:0000313" key="8">
    <source>
        <dbReference type="Proteomes" id="UP001610446"/>
    </source>
</evidence>
<feature type="compositionally biased region" description="Basic and acidic residues" evidence="3">
    <location>
        <begin position="226"/>
        <end position="236"/>
    </location>
</feature>
<dbReference type="Pfam" id="PF01048">
    <property type="entry name" value="PNP_UDP_1"/>
    <property type="match status" value="1"/>
</dbReference>
<evidence type="ECO:0000256" key="3">
    <source>
        <dbReference type="SAM" id="MobiDB-lite"/>
    </source>
</evidence>
<dbReference type="Gene3D" id="3.40.50.1580">
    <property type="entry name" value="Nucleoside phosphorylase domain"/>
    <property type="match status" value="1"/>
</dbReference>
<proteinExistence type="predicted"/>
<dbReference type="Gene3D" id="1.25.40.20">
    <property type="entry name" value="Ankyrin repeat-containing domain"/>
    <property type="match status" value="1"/>
</dbReference>
<dbReference type="SMART" id="SM00248">
    <property type="entry name" value="ANK"/>
    <property type="match status" value="2"/>
</dbReference>
<dbReference type="PANTHER" id="PTHR46082">
    <property type="entry name" value="ATP/GTP-BINDING PROTEIN-RELATED"/>
    <property type="match status" value="1"/>
</dbReference>
<dbReference type="InterPro" id="IPR000845">
    <property type="entry name" value="Nucleoside_phosphorylase_d"/>
</dbReference>
<feature type="domain" description="Nephrocystin 3-like N-terminal" evidence="6">
    <location>
        <begin position="390"/>
        <end position="559"/>
    </location>
</feature>
<dbReference type="InterPro" id="IPR027417">
    <property type="entry name" value="P-loop_NTPase"/>
</dbReference>
<dbReference type="Pfam" id="PF24883">
    <property type="entry name" value="NPHP3_N"/>
    <property type="match status" value="1"/>
</dbReference>
<evidence type="ECO:0000259" key="5">
    <source>
        <dbReference type="Pfam" id="PF22939"/>
    </source>
</evidence>
<dbReference type="PANTHER" id="PTHR46082:SF11">
    <property type="entry name" value="AAA+ ATPASE DOMAIN-CONTAINING PROTEIN-RELATED"/>
    <property type="match status" value="1"/>
</dbReference>
<evidence type="ECO:0000259" key="4">
    <source>
        <dbReference type="Pfam" id="PF01048"/>
    </source>
</evidence>
<dbReference type="Gene3D" id="3.40.50.300">
    <property type="entry name" value="P-loop containing nucleotide triphosphate hydrolases"/>
    <property type="match status" value="1"/>
</dbReference>
<dbReference type="SUPFAM" id="SSF52540">
    <property type="entry name" value="P-loop containing nucleoside triphosphate hydrolases"/>
    <property type="match status" value="1"/>
</dbReference>
<dbReference type="PROSITE" id="PS50297">
    <property type="entry name" value="ANK_REP_REGION"/>
    <property type="match status" value="2"/>
</dbReference>
<sequence>MGTQPAPGQQERRQLPQTRTRNAYTVGWICALPNEQTAATAMLDERHDEDNQAAANPLNNKNDFNAYTLGSIGAHNIVIACLPQGKHGTNSAVTVAAHMVATFPGIRVGLLVGIGGGILPDVRLGDIVVSSPGDGYPGIVQWDFGKAEVKGEEEEGGGGGGEKLRQTGALNNPPMTLLSAVSKLRTIHDMEGSRIAEYLADVKSRYPRLATKYTRRTDTPRTNANNDDRSAQERAEDEVRIHHGLIASGNRVIKDAKVRDMINGLYGGHVLCIEMEAAGLMDNFPCLVIRGICDYADVHKTKDWQEYAAVVAAAYAKELLSIVPRQQIEQMPAIEKLLSALDRKFEDLSNGIQNVRSQQLNQEHQAIVDWISPVDYGTQQSDNFGRRQPGTGQWLLDSAEYRTWIDSEGGTTLFCPGIPGAGKTILSSIIINDLGRRFFDRSKSVGVGYIYCNFRREHEQRITNLLATLLKQLTRGQSQDCMPKCVRSLHDDHAKDGTRPCIQEILETLQSVMKLYSRVFIVVDALDECQVVDGCRGKLLSELFHIQAQFPVNICITSRPLVDITISLNGALTLEIRARKDDVARYVESHMGTLRSVVQTNAQLQTDIIMGIADAVDGMFLLAQIYIQSLQDKVTENEVRSALERIQKQKHVSGGDKDKLLSAAYDQATERINREEVGLRMLAIRILSWITCVKRQLTTKELQHALATKKGKRALDIGDIVPIEDMVSVCAGLVTVDEESDVVRLAHYTTQEYFSNRRNELFPDVESDITTTCVTYMSFDVFGSGYCQTNAELTSRLSMSPFYDYAAHHWGTHARESPTLCQEVIAFFESDPKVEASGQVLQVRPNTSLTRCISGSGRSDRVCRRTPLSWAAENGNERVVQVLLEHGADIESRDKYGQTPLSRAASCGQEAIVRLLIGKNADLESRDFHGRSPLLCAKDSGVAGTHCLAT</sequence>
<evidence type="ECO:0000256" key="1">
    <source>
        <dbReference type="ARBA" id="ARBA00022737"/>
    </source>
</evidence>
<dbReference type="InterPro" id="IPR056884">
    <property type="entry name" value="NPHP3-like_N"/>
</dbReference>